<dbReference type="Proteomes" id="UP000492821">
    <property type="component" value="Unassembled WGS sequence"/>
</dbReference>
<organism evidence="2 3">
    <name type="scientific">Panagrellus redivivus</name>
    <name type="common">Microworm</name>
    <dbReference type="NCBI Taxonomy" id="6233"/>
    <lineage>
        <taxon>Eukaryota</taxon>
        <taxon>Metazoa</taxon>
        <taxon>Ecdysozoa</taxon>
        <taxon>Nematoda</taxon>
        <taxon>Chromadorea</taxon>
        <taxon>Rhabditida</taxon>
        <taxon>Tylenchina</taxon>
        <taxon>Panagrolaimomorpha</taxon>
        <taxon>Panagrolaimoidea</taxon>
        <taxon>Panagrolaimidae</taxon>
        <taxon>Panagrellus</taxon>
    </lineage>
</organism>
<reference evidence="3" key="2">
    <citation type="submission" date="2020-10" db="UniProtKB">
        <authorList>
            <consortium name="WormBaseParasite"/>
        </authorList>
    </citation>
    <scope>IDENTIFICATION</scope>
</reference>
<keyword evidence="2" id="KW-1185">Reference proteome</keyword>
<dbReference type="AlphaFoldDB" id="A0A7E4VFS1"/>
<evidence type="ECO:0000256" key="1">
    <source>
        <dbReference type="SAM" id="SignalP"/>
    </source>
</evidence>
<name>A0A7E4VFS1_PANRE</name>
<accession>A0A7E4VFS1</accession>
<feature type="chain" id="PRO_5028908102" evidence="1">
    <location>
        <begin position="21"/>
        <end position="147"/>
    </location>
</feature>
<protein>
    <submittedName>
        <fullName evidence="3">Secreted protein</fullName>
    </submittedName>
</protein>
<feature type="signal peptide" evidence="1">
    <location>
        <begin position="1"/>
        <end position="20"/>
    </location>
</feature>
<reference evidence="2" key="1">
    <citation type="journal article" date="2013" name="Genetics">
        <title>The draft genome and transcriptome of Panagrellus redivivus are shaped by the harsh demands of a free-living lifestyle.</title>
        <authorList>
            <person name="Srinivasan J."/>
            <person name="Dillman A.R."/>
            <person name="Macchietto M.G."/>
            <person name="Heikkinen L."/>
            <person name="Lakso M."/>
            <person name="Fracchia K.M."/>
            <person name="Antoshechkin I."/>
            <person name="Mortazavi A."/>
            <person name="Wong G."/>
            <person name="Sternberg P.W."/>
        </authorList>
    </citation>
    <scope>NUCLEOTIDE SEQUENCE [LARGE SCALE GENOMIC DNA]</scope>
    <source>
        <strain evidence="2">MT8872</strain>
    </source>
</reference>
<dbReference type="WBParaSite" id="Pan_g20545.t1">
    <property type="protein sequence ID" value="Pan_g20545.t1"/>
    <property type="gene ID" value="Pan_g20545"/>
</dbReference>
<keyword evidence="1" id="KW-0732">Signal</keyword>
<proteinExistence type="predicted"/>
<sequence length="147" mass="15156">MTTPRFSLAVLAMILALGTGAPMPDPLKLSDYQLKTKTLNWVDSQECLDTLNKCDLKEVPVNSITSCKEFNDKCVNKDVAASAVPGAPSAVPAADSKVSAVPGAAKPSVLPAVKVLVSGNQTDGKSSAASCTIFGSIGITLAFALLF</sequence>
<evidence type="ECO:0000313" key="3">
    <source>
        <dbReference type="WBParaSite" id="Pan_g20545.t1"/>
    </source>
</evidence>
<evidence type="ECO:0000313" key="2">
    <source>
        <dbReference type="Proteomes" id="UP000492821"/>
    </source>
</evidence>